<keyword evidence="10 13" id="KW-0472">Membrane</keyword>
<evidence type="ECO:0000313" key="14">
    <source>
        <dbReference type="EMBL" id="HIX02177.1"/>
    </source>
</evidence>
<feature type="transmembrane region" description="Helical" evidence="13">
    <location>
        <begin position="42"/>
        <end position="62"/>
    </location>
</feature>
<accession>A0A9D1UXH9</accession>
<dbReference type="GO" id="GO:0015252">
    <property type="term" value="F:proton channel activity"/>
    <property type="evidence" value="ECO:0007669"/>
    <property type="project" value="InterPro"/>
</dbReference>
<keyword evidence="11" id="KW-0407">Ion channel</keyword>
<evidence type="ECO:0000313" key="15">
    <source>
        <dbReference type="Proteomes" id="UP000823963"/>
    </source>
</evidence>
<organism evidence="14 15">
    <name type="scientific">Candidatus Ligilactobacillus excrementigallinarum</name>
    <dbReference type="NCBI Taxonomy" id="2838641"/>
    <lineage>
        <taxon>Bacteria</taxon>
        <taxon>Bacillati</taxon>
        <taxon>Bacillota</taxon>
        <taxon>Bacilli</taxon>
        <taxon>Lactobacillales</taxon>
        <taxon>Lactobacillaceae</taxon>
        <taxon>Ligilactobacillus</taxon>
    </lineage>
</organism>
<evidence type="ECO:0000256" key="8">
    <source>
        <dbReference type="ARBA" id="ARBA00022989"/>
    </source>
</evidence>
<evidence type="ECO:0000256" key="7">
    <source>
        <dbReference type="ARBA" id="ARBA00022958"/>
    </source>
</evidence>
<evidence type="ECO:0000256" key="11">
    <source>
        <dbReference type="ARBA" id="ARBA00023303"/>
    </source>
</evidence>
<evidence type="ECO:0000256" key="2">
    <source>
        <dbReference type="ARBA" id="ARBA00006920"/>
    </source>
</evidence>
<comment type="similarity">
    <text evidence="2">Belongs to the TMEM175 family.</text>
</comment>
<name>A0A9D1UXH9_9LACO</name>
<dbReference type="InterPro" id="IPR010617">
    <property type="entry name" value="TMEM175-like"/>
</dbReference>
<evidence type="ECO:0000256" key="1">
    <source>
        <dbReference type="ARBA" id="ARBA00004141"/>
    </source>
</evidence>
<reference evidence="14" key="1">
    <citation type="journal article" date="2021" name="PeerJ">
        <title>Extensive microbial diversity within the chicken gut microbiome revealed by metagenomics and culture.</title>
        <authorList>
            <person name="Gilroy R."/>
            <person name="Ravi A."/>
            <person name="Getino M."/>
            <person name="Pursley I."/>
            <person name="Horton D.L."/>
            <person name="Alikhan N.F."/>
            <person name="Baker D."/>
            <person name="Gharbi K."/>
            <person name="Hall N."/>
            <person name="Watson M."/>
            <person name="Adriaenssens E.M."/>
            <person name="Foster-Nyarko E."/>
            <person name="Jarju S."/>
            <person name="Secka A."/>
            <person name="Antonio M."/>
            <person name="Oren A."/>
            <person name="Chaudhuri R.R."/>
            <person name="La Ragione R."/>
            <person name="Hildebrand F."/>
            <person name="Pallen M.J."/>
        </authorList>
    </citation>
    <scope>NUCLEOTIDE SEQUENCE</scope>
    <source>
        <strain evidence="14">6627</strain>
    </source>
</reference>
<keyword evidence="4" id="KW-0633">Potassium transport</keyword>
<keyword evidence="8 13" id="KW-1133">Transmembrane helix</keyword>
<evidence type="ECO:0000256" key="4">
    <source>
        <dbReference type="ARBA" id="ARBA00022538"/>
    </source>
</evidence>
<dbReference type="AlphaFoldDB" id="A0A9D1UXH9"/>
<reference evidence="14" key="2">
    <citation type="submission" date="2021-04" db="EMBL/GenBank/DDBJ databases">
        <authorList>
            <person name="Gilroy R."/>
        </authorList>
    </citation>
    <scope>NUCLEOTIDE SEQUENCE</scope>
    <source>
        <strain evidence="14">6627</strain>
    </source>
</reference>
<keyword evidence="5 13" id="KW-0812">Transmembrane</keyword>
<keyword evidence="9" id="KW-0406">Ion transport</keyword>
<keyword evidence="6" id="KW-0631">Potassium channel</keyword>
<evidence type="ECO:0000256" key="10">
    <source>
        <dbReference type="ARBA" id="ARBA00023136"/>
    </source>
</evidence>
<dbReference type="GO" id="GO:0005267">
    <property type="term" value="F:potassium channel activity"/>
    <property type="evidence" value="ECO:0007669"/>
    <property type="project" value="UniProtKB-KW"/>
</dbReference>
<keyword evidence="3" id="KW-0813">Transport</keyword>
<evidence type="ECO:0000256" key="9">
    <source>
        <dbReference type="ARBA" id="ARBA00023065"/>
    </source>
</evidence>
<gene>
    <name evidence="14" type="ORF">H9861_05415</name>
</gene>
<sequence>MHKEYLTYAVSFFVLAITWHNLHNTFQVVNKINERVLWANTLLLFAISFFPYVTTFVSNNFFTRVAEYFFGITFLLISIMYVVLCYTLYLADKQNEALYTVIYRPWKFTIYSLIQILGFIVGYFYAPAVIISTILATLVWIVPEKRAEQIIKKQNKEKNERIT</sequence>
<dbReference type="Pfam" id="PF06736">
    <property type="entry name" value="TMEM175"/>
    <property type="match status" value="1"/>
</dbReference>
<evidence type="ECO:0000256" key="12">
    <source>
        <dbReference type="ARBA" id="ARBA00034430"/>
    </source>
</evidence>
<protein>
    <submittedName>
        <fullName evidence="14">DUF1211 domain-containing protein</fullName>
    </submittedName>
</protein>
<keyword evidence="7" id="KW-0630">Potassium</keyword>
<dbReference type="EMBL" id="DXFP01000051">
    <property type="protein sequence ID" value="HIX02177.1"/>
    <property type="molecule type" value="Genomic_DNA"/>
</dbReference>
<feature type="transmembrane region" description="Helical" evidence="13">
    <location>
        <begin position="69"/>
        <end position="89"/>
    </location>
</feature>
<evidence type="ECO:0000256" key="5">
    <source>
        <dbReference type="ARBA" id="ARBA00022692"/>
    </source>
</evidence>
<comment type="caution">
    <text evidence="14">The sequence shown here is derived from an EMBL/GenBank/DDBJ whole genome shotgun (WGS) entry which is preliminary data.</text>
</comment>
<comment type="subcellular location">
    <subcellularLocation>
        <location evidence="1">Membrane</location>
        <topology evidence="1">Multi-pass membrane protein</topology>
    </subcellularLocation>
</comment>
<proteinExistence type="inferred from homology"/>
<comment type="catalytic activity">
    <reaction evidence="12">
        <text>K(+)(in) = K(+)(out)</text>
        <dbReference type="Rhea" id="RHEA:29463"/>
        <dbReference type="ChEBI" id="CHEBI:29103"/>
    </reaction>
</comment>
<dbReference type="Proteomes" id="UP000823963">
    <property type="component" value="Unassembled WGS sequence"/>
</dbReference>
<dbReference type="GO" id="GO:0016020">
    <property type="term" value="C:membrane"/>
    <property type="evidence" value="ECO:0007669"/>
    <property type="project" value="UniProtKB-SubCell"/>
</dbReference>
<feature type="transmembrane region" description="Helical" evidence="13">
    <location>
        <begin position="109"/>
        <end position="142"/>
    </location>
</feature>
<evidence type="ECO:0000256" key="3">
    <source>
        <dbReference type="ARBA" id="ARBA00022448"/>
    </source>
</evidence>
<evidence type="ECO:0000256" key="6">
    <source>
        <dbReference type="ARBA" id="ARBA00022826"/>
    </source>
</evidence>
<evidence type="ECO:0000256" key="13">
    <source>
        <dbReference type="SAM" id="Phobius"/>
    </source>
</evidence>
<feature type="transmembrane region" description="Helical" evidence="13">
    <location>
        <begin position="5"/>
        <end position="22"/>
    </location>
</feature>